<accession>A0ABS4IW99</accession>
<dbReference type="InterPro" id="IPR050519">
    <property type="entry name" value="Glycosyltransf_28_UgtP"/>
</dbReference>
<dbReference type="RefSeq" id="WP_209972563.1">
    <property type="nucleotide sequence ID" value="NZ_JAGGLB010000010.1"/>
</dbReference>
<evidence type="ECO:0000313" key="7">
    <source>
        <dbReference type="EMBL" id="MBP1991845.1"/>
    </source>
</evidence>
<evidence type="ECO:0000313" key="8">
    <source>
        <dbReference type="Proteomes" id="UP001519287"/>
    </source>
</evidence>
<comment type="similarity">
    <text evidence="2">Belongs to the glycosyltransferase 28 family.</text>
</comment>
<name>A0ABS4IW99_9BACL</name>
<comment type="subcellular location">
    <subcellularLocation>
        <location evidence="1">Membrane</location>
    </subcellularLocation>
</comment>
<dbReference type="Proteomes" id="UP001519287">
    <property type="component" value="Unassembled WGS sequence"/>
</dbReference>
<evidence type="ECO:0000256" key="4">
    <source>
        <dbReference type="ARBA" id="ARBA00022679"/>
    </source>
</evidence>
<sequence length="393" mass="43546">MNITKKHKVLILSGDLGDGHKQAARAILESSQLNGSDVEATVVDFMEWTHPHLHTLGRSLYIQWIKMFPSVYGYLFEKTRTDNSFSRLSKRIRMFAFKRMLQLLEDVQPTVVVCTFPGAAAAMSLLKAHGHTDLPTVTVITDYTDHSYWIHPYTDKYLVGSDHVREALIAQRVPASRITVTGIPICLEFARSMDRSQLRDKHGLEPSLPTVLIMGGGLGMISRAFIQQLQSDSRLKPVQFVIVCGRNEKLQAKLSAELKHDSHRFRVTGFVDYVHELMALSDLIITKPGGLTTSEALATELPMLLYKPLPGQEQDNAAFLVSAGAAVQANDEADLLGLLAELTASPEVLHAISAKAKLHQNKTASFQAMRTILNTTNVVPAPRRIGRVVYAEV</sequence>
<dbReference type="Pfam" id="PF06925">
    <property type="entry name" value="MGDG_synth"/>
    <property type="match status" value="1"/>
</dbReference>
<dbReference type="Gene3D" id="3.40.50.2000">
    <property type="entry name" value="Glycogen Phosphorylase B"/>
    <property type="match status" value="1"/>
</dbReference>
<gene>
    <name evidence="7" type="ORF">J2Z66_003452</name>
</gene>
<comment type="caution">
    <text evidence="7">The sequence shown here is derived from an EMBL/GenBank/DDBJ whole genome shotgun (WGS) entry which is preliminary data.</text>
</comment>
<evidence type="ECO:0000256" key="3">
    <source>
        <dbReference type="ARBA" id="ARBA00022676"/>
    </source>
</evidence>
<reference evidence="7 8" key="1">
    <citation type="submission" date="2021-03" db="EMBL/GenBank/DDBJ databases">
        <title>Genomic Encyclopedia of Type Strains, Phase IV (KMG-IV): sequencing the most valuable type-strain genomes for metagenomic binning, comparative biology and taxonomic classification.</title>
        <authorList>
            <person name="Goeker M."/>
        </authorList>
    </citation>
    <scope>NUCLEOTIDE SEQUENCE [LARGE SCALE GENOMIC DNA]</scope>
    <source>
        <strain evidence="7 8">DSM 26048</strain>
    </source>
</reference>
<proteinExistence type="inferred from homology"/>
<dbReference type="InterPro" id="IPR009695">
    <property type="entry name" value="Diacylglyc_glucosyltr_N"/>
</dbReference>
<evidence type="ECO:0000256" key="2">
    <source>
        <dbReference type="ARBA" id="ARBA00006962"/>
    </source>
</evidence>
<dbReference type="Pfam" id="PF04101">
    <property type="entry name" value="Glyco_tran_28_C"/>
    <property type="match status" value="1"/>
</dbReference>
<dbReference type="GO" id="GO:0016757">
    <property type="term" value="F:glycosyltransferase activity"/>
    <property type="evidence" value="ECO:0007669"/>
    <property type="project" value="UniProtKB-KW"/>
</dbReference>
<dbReference type="EMBL" id="JAGGLB010000010">
    <property type="protein sequence ID" value="MBP1991845.1"/>
    <property type="molecule type" value="Genomic_DNA"/>
</dbReference>
<dbReference type="SUPFAM" id="SSF53756">
    <property type="entry name" value="UDP-Glycosyltransferase/glycogen phosphorylase"/>
    <property type="match status" value="1"/>
</dbReference>
<evidence type="ECO:0000259" key="6">
    <source>
        <dbReference type="Pfam" id="PF06925"/>
    </source>
</evidence>
<dbReference type="EC" id="2.4.1.315" evidence="7"/>
<keyword evidence="3 7" id="KW-0328">Glycosyltransferase</keyword>
<feature type="domain" description="Diacylglycerol glucosyltransferase N-terminal" evidence="6">
    <location>
        <begin position="20"/>
        <end position="185"/>
    </location>
</feature>
<organism evidence="7 8">
    <name type="scientific">Paenibacillus eucommiae</name>
    <dbReference type="NCBI Taxonomy" id="1355755"/>
    <lineage>
        <taxon>Bacteria</taxon>
        <taxon>Bacillati</taxon>
        <taxon>Bacillota</taxon>
        <taxon>Bacilli</taxon>
        <taxon>Bacillales</taxon>
        <taxon>Paenibacillaceae</taxon>
        <taxon>Paenibacillus</taxon>
    </lineage>
</organism>
<keyword evidence="4 7" id="KW-0808">Transferase</keyword>
<keyword evidence="8" id="KW-1185">Reference proteome</keyword>
<dbReference type="InterPro" id="IPR007235">
    <property type="entry name" value="Glyco_trans_28_C"/>
</dbReference>
<evidence type="ECO:0000259" key="5">
    <source>
        <dbReference type="Pfam" id="PF04101"/>
    </source>
</evidence>
<dbReference type="PANTHER" id="PTHR43025:SF3">
    <property type="entry name" value="MONOGALACTOSYLDIACYLGLYCEROL SYNTHASE 1, CHLOROPLASTIC"/>
    <property type="match status" value="1"/>
</dbReference>
<evidence type="ECO:0000256" key="1">
    <source>
        <dbReference type="ARBA" id="ARBA00004370"/>
    </source>
</evidence>
<dbReference type="PANTHER" id="PTHR43025">
    <property type="entry name" value="MONOGALACTOSYLDIACYLGLYCEROL SYNTHASE"/>
    <property type="match status" value="1"/>
</dbReference>
<protein>
    <submittedName>
        <fullName evidence="7">Processive 1,2-diacylglycerol beta-glucosyltransferase</fullName>
        <ecNumber evidence="7">2.4.1.315</ecNumber>
    </submittedName>
</protein>
<feature type="domain" description="Glycosyl transferase family 28 C-terminal" evidence="5">
    <location>
        <begin position="210"/>
        <end position="347"/>
    </location>
</feature>